<sequence length="136" mass="15698">MLYLLKNHLTETPSIEKIEAPLAMIRSEDYGISTAAELLDLYLYTDNDAPLMPLLIQIRNEIIEDLDQINSVKEIYGLMYWLLGDNGIDNRGESLEETADRLGEMDIENDTDRYSDIIFHLKDAVERLYDLELALE</sequence>
<dbReference type="RefSeq" id="WP_342853803.1">
    <property type="nucleotide sequence ID" value="NZ_JBBMRA010000002.1"/>
</dbReference>
<dbReference type="EMBL" id="JBBMRA010000002">
    <property type="protein sequence ID" value="MEM5535556.1"/>
    <property type="molecule type" value="Genomic_DNA"/>
</dbReference>
<name>A0ABU9TPA9_9GAMM</name>
<proteinExistence type="predicted"/>
<accession>A0ABU9TPA9</accession>
<reference evidence="1 2" key="1">
    <citation type="submission" date="2024-03" db="EMBL/GenBank/DDBJ databases">
        <title>Community enrichment and isolation of bacterial strains for fucoidan degradation.</title>
        <authorList>
            <person name="Sichert A."/>
        </authorList>
    </citation>
    <scope>NUCLEOTIDE SEQUENCE [LARGE SCALE GENOMIC DNA]</scope>
    <source>
        <strain evidence="1 2">AS76</strain>
    </source>
</reference>
<evidence type="ECO:0000313" key="1">
    <source>
        <dbReference type="EMBL" id="MEM5535556.1"/>
    </source>
</evidence>
<keyword evidence="2" id="KW-1185">Reference proteome</keyword>
<gene>
    <name evidence="1" type="ORF">WNY58_04030</name>
</gene>
<evidence type="ECO:0000313" key="2">
    <source>
        <dbReference type="Proteomes" id="UP001449225"/>
    </source>
</evidence>
<dbReference type="Proteomes" id="UP001449225">
    <property type="component" value="Unassembled WGS sequence"/>
</dbReference>
<organism evidence="1 2">
    <name type="scientific">Neptuniibacter pectenicola</name>
    <dbReference type="NCBI Taxonomy" id="1806669"/>
    <lineage>
        <taxon>Bacteria</taxon>
        <taxon>Pseudomonadati</taxon>
        <taxon>Pseudomonadota</taxon>
        <taxon>Gammaproteobacteria</taxon>
        <taxon>Oceanospirillales</taxon>
        <taxon>Oceanospirillaceae</taxon>
        <taxon>Neptuniibacter</taxon>
    </lineage>
</organism>
<protein>
    <submittedName>
        <fullName evidence="1">Uncharacterized protein</fullName>
    </submittedName>
</protein>
<comment type="caution">
    <text evidence="1">The sequence shown here is derived from an EMBL/GenBank/DDBJ whole genome shotgun (WGS) entry which is preliminary data.</text>
</comment>